<reference evidence="2" key="1">
    <citation type="submission" date="2017-09" db="EMBL/GenBank/DDBJ databases">
        <title>Depth-based differentiation of microbial function through sediment-hosted aquifers and enrichment of novel symbionts in the deep terrestrial subsurface.</title>
        <authorList>
            <person name="Probst A.J."/>
            <person name="Ladd B."/>
            <person name="Jarett J.K."/>
            <person name="Geller-Mcgrath D.E."/>
            <person name="Sieber C.M.K."/>
            <person name="Emerson J.B."/>
            <person name="Anantharaman K."/>
            <person name="Thomas B.C."/>
            <person name="Malmstrom R."/>
            <person name="Stieglmeier M."/>
            <person name="Klingl A."/>
            <person name="Woyke T."/>
            <person name="Ryan C.M."/>
            <person name="Banfield J.F."/>
        </authorList>
    </citation>
    <scope>NUCLEOTIDE SEQUENCE [LARGE SCALE GENOMIC DNA]</scope>
</reference>
<dbReference type="InterPro" id="IPR036098">
    <property type="entry name" value="Thymidylate_synthase_ThyX_sf"/>
</dbReference>
<dbReference type="GO" id="GO:0050660">
    <property type="term" value="F:flavin adenine dinucleotide binding"/>
    <property type="evidence" value="ECO:0007669"/>
    <property type="project" value="InterPro"/>
</dbReference>
<gene>
    <name evidence="1" type="ORF">COT80_03475</name>
</gene>
<evidence type="ECO:0000313" key="2">
    <source>
        <dbReference type="Proteomes" id="UP000229056"/>
    </source>
</evidence>
<organism evidence="1 2">
    <name type="scientific">Candidatus Buchananbacteria bacterium CG10_big_fil_rev_8_21_14_0_10_33_19</name>
    <dbReference type="NCBI Taxonomy" id="1974525"/>
    <lineage>
        <taxon>Bacteria</taxon>
        <taxon>Candidatus Buchananiibacteriota</taxon>
    </lineage>
</organism>
<name>A0A2H0W5C5_9BACT</name>
<comment type="caution">
    <text evidence="1">The sequence shown here is derived from an EMBL/GenBank/DDBJ whole genome shotgun (WGS) entry which is preliminary data.</text>
</comment>
<dbReference type="InterPro" id="IPR003669">
    <property type="entry name" value="Thymidylate_synthase_ThyX"/>
</dbReference>
<sequence length="561" mass="64560">MNKRLLEIAKEFIFSDLEYSFDPVEDRIISRFFTNTNGRIFFIHSLPENMISSLLAMYSRMKNERGLRGMFVDSFLPQALGSLTLECQNEFNGDPAKFVKERNICSLEEFITYSEECFNAFKEFSLLGVDPLYLASLTASKKMDDFLKKWLDQYGHNSIARTAGLHICFEQISILAAKSIEWCRPGAAYIELSTRYVDMGGTAVYPIENELAFYGIDPGIIKHNNDVLYDFYRMWQGENFTGPFPTFLRDTYTPQIPDATAAQINMGVIGETCDVLGNFLPSSTLTSVGITISGESFTTLIKHLLLDGTPENQAIVEMVTTEAKKIGADQFLRHTEITDFDVMNWGYLSKHDGLKFVFPRCMDAERILFNLMSRTEHFHNCHNFSSIVEIISDTNRSTYDKLPREFESIIMSFSGLMSFRGWRDLQRMGFCAHKRSRLNPHYGFYKYDKPAPDGLEPVFNKAWNINNSVFELLMANEVPIPLAEYHMALGNKVAYWMSGNLRQLEFCNWQRTKPSVNHEVRQIFLFFENALRDSYPWWHKLSRADVTPTYIFARGTAVPLS</sequence>
<accession>A0A2H0W5C5</accession>
<proteinExistence type="predicted"/>
<evidence type="ECO:0000313" key="1">
    <source>
        <dbReference type="EMBL" id="PIS05801.1"/>
    </source>
</evidence>
<protein>
    <recommendedName>
        <fullName evidence="3">Thymidylate synthase</fullName>
    </recommendedName>
</protein>
<dbReference type="Gene3D" id="3.30.1360.170">
    <property type="match status" value="1"/>
</dbReference>
<evidence type="ECO:0008006" key="3">
    <source>
        <dbReference type="Google" id="ProtNLM"/>
    </source>
</evidence>
<dbReference type="Pfam" id="PF02511">
    <property type="entry name" value="Thy1"/>
    <property type="match status" value="1"/>
</dbReference>
<dbReference type="Proteomes" id="UP000229056">
    <property type="component" value="Unassembled WGS sequence"/>
</dbReference>
<dbReference type="GO" id="GO:0050797">
    <property type="term" value="F:thymidylate synthase (FAD) activity"/>
    <property type="evidence" value="ECO:0007669"/>
    <property type="project" value="InterPro"/>
</dbReference>
<dbReference type="EMBL" id="PEZY01000012">
    <property type="protein sequence ID" value="PIS05801.1"/>
    <property type="molecule type" value="Genomic_DNA"/>
</dbReference>
<dbReference type="GO" id="GO:0006231">
    <property type="term" value="P:dTMP biosynthetic process"/>
    <property type="evidence" value="ECO:0007669"/>
    <property type="project" value="InterPro"/>
</dbReference>
<dbReference type="AlphaFoldDB" id="A0A2H0W5C5"/>